<evidence type="ECO:0000259" key="9">
    <source>
        <dbReference type="Pfam" id="PF01850"/>
    </source>
</evidence>
<keyword evidence="3 8" id="KW-0540">Nuclease</keyword>
<comment type="function">
    <text evidence="8">Toxic component of a toxin-antitoxin (TA) system. An RNase.</text>
</comment>
<evidence type="ECO:0000313" key="10">
    <source>
        <dbReference type="EMBL" id="RJF87220.1"/>
    </source>
</evidence>
<evidence type="ECO:0000256" key="7">
    <source>
        <dbReference type="ARBA" id="ARBA00038093"/>
    </source>
</evidence>
<dbReference type="OrthoDB" id="9796690at2"/>
<dbReference type="Pfam" id="PF01850">
    <property type="entry name" value="PIN"/>
    <property type="match status" value="1"/>
</dbReference>
<keyword evidence="2 8" id="KW-1277">Toxin-antitoxin system</keyword>
<dbReference type="PANTHER" id="PTHR33653">
    <property type="entry name" value="RIBONUCLEASE VAPC2"/>
    <property type="match status" value="1"/>
</dbReference>
<proteinExistence type="inferred from homology"/>
<evidence type="ECO:0000313" key="11">
    <source>
        <dbReference type="Proteomes" id="UP000284605"/>
    </source>
</evidence>
<evidence type="ECO:0000256" key="6">
    <source>
        <dbReference type="ARBA" id="ARBA00022842"/>
    </source>
</evidence>
<keyword evidence="6 8" id="KW-0460">Magnesium</keyword>
<keyword evidence="8" id="KW-0800">Toxin</keyword>
<evidence type="ECO:0000256" key="2">
    <source>
        <dbReference type="ARBA" id="ARBA00022649"/>
    </source>
</evidence>
<dbReference type="HAMAP" id="MF_00265">
    <property type="entry name" value="VapC_Nob1"/>
    <property type="match status" value="1"/>
</dbReference>
<dbReference type="CDD" id="cd18746">
    <property type="entry name" value="PIN_VapC4-5_FitB-like"/>
    <property type="match status" value="1"/>
</dbReference>
<dbReference type="InterPro" id="IPR029060">
    <property type="entry name" value="PIN-like_dom_sf"/>
</dbReference>
<keyword evidence="4 8" id="KW-0479">Metal-binding</keyword>
<dbReference type="EMBL" id="QYUK01000011">
    <property type="protein sequence ID" value="RJF87220.1"/>
    <property type="molecule type" value="Genomic_DNA"/>
</dbReference>
<evidence type="ECO:0000256" key="5">
    <source>
        <dbReference type="ARBA" id="ARBA00022801"/>
    </source>
</evidence>
<feature type="binding site" evidence="8">
    <location>
        <position position="110"/>
    </location>
    <ligand>
        <name>Mg(2+)</name>
        <dbReference type="ChEBI" id="CHEBI:18420"/>
    </ligand>
</feature>
<dbReference type="AlphaFoldDB" id="A0A418WB40"/>
<keyword evidence="11" id="KW-1185">Reference proteome</keyword>
<dbReference type="EC" id="3.1.-.-" evidence="8"/>
<comment type="cofactor">
    <cofactor evidence="1 8">
        <name>Mg(2+)</name>
        <dbReference type="ChEBI" id="CHEBI:18420"/>
    </cofactor>
</comment>
<accession>A0A418WB40</accession>
<dbReference type="PANTHER" id="PTHR33653:SF1">
    <property type="entry name" value="RIBONUCLEASE VAPC2"/>
    <property type="match status" value="1"/>
</dbReference>
<dbReference type="GO" id="GO:0004540">
    <property type="term" value="F:RNA nuclease activity"/>
    <property type="evidence" value="ECO:0007669"/>
    <property type="project" value="InterPro"/>
</dbReference>
<dbReference type="GO" id="GO:0016787">
    <property type="term" value="F:hydrolase activity"/>
    <property type="evidence" value="ECO:0007669"/>
    <property type="project" value="UniProtKB-KW"/>
</dbReference>
<evidence type="ECO:0000256" key="3">
    <source>
        <dbReference type="ARBA" id="ARBA00022722"/>
    </source>
</evidence>
<dbReference type="Gene3D" id="3.40.50.1010">
    <property type="entry name" value="5'-nuclease"/>
    <property type="match status" value="1"/>
</dbReference>
<protein>
    <recommendedName>
        <fullName evidence="8">Ribonuclease VapC</fullName>
        <shortName evidence="8">RNase VapC</shortName>
        <ecNumber evidence="8">3.1.-.-</ecNumber>
    </recommendedName>
    <alternativeName>
        <fullName evidence="8">Toxin VapC</fullName>
    </alternativeName>
</protein>
<dbReference type="SUPFAM" id="SSF88723">
    <property type="entry name" value="PIN domain-like"/>
    <property type="match status" value="1"/>
</dbReference>
<feature type="domain" description="PIN" evidence="9">
    <location>
        <begin position="5"/>
        <end position="132"/>
    </location>
</feature>
<gene>
    <name evidence="8" type="primary">vapC</name>
    <name evidence="10" type="ORF">D3874_09420</name>
</gene>
<keyword evidence="5 8" id="KW-0378">Hydrolase</keyword>
<comment type="caution">
    <text evidence="10">The sequence shown here is derived from an EMBL/GenBank/DDBJ whole genome shotgun (WGS) entry which is preliminary data.</text>
</comment>
<evidence type="ECO:0000256" key="4">
    <source>
        <dbReference type="ARBA" id="ARBA00022723"/>
    </source>
</evidence>
<name>A0A418WB40_9PROT</name>
<dbReference type="GO" id="GO:0090729">
    <property type="term" value="F:toxin activity"/>
    <property type="evidence" value="ECO:0007669"/>
    <property type="project" value="UniProtKB-KW"/>
</dbReference>
<organism evidence="10 11">
    <name type="scientific">Oleomonas cavernae</name>
    <dbReference type="NCBI Taxonomy" id="2320859"/>
    <lineage>
        <taxon>Bacteria</taxon>
        <taxon>Pseudomonadati</taxon>
        <taxon>Pseudomonadota</taxon>
        <taxon>Alphaproteobacteria</taxon>
        <taxon>Acetobacterales</taxon>
        <taxon>Acetobacteraceae</taxon>
        <taxon>Oleomonas</taxon>
    </lineage>
</organism>
<dbReference type="GO" id="GO:0000287">
    <property type="term" value="F:magnesium ion binding"/>
    <property type="evidence" value="ECO:0007669"/>
    <property type="project" value="UniProtKB-UniRule"/>
</dbReference>
<reference evidence="10 11" key="1">
    <citation type="submission" date="2018-09" db="EMBL/GenBank/DDBJ databases">
        <authorList>
            <person name="Zhu H."/>
        </authorList>
    </citation>
    <scope>NUCLEOTIDE SEQUENCE [LARGE SCALE GENOMIC DNA]</scope>
    <source>
        <strain evidence="10 11">K1W22B-8</strain>
    </source>
</reference>
<sequence length="151" mass="15882">MTVGYLLDTSVISALVPGRPPVPSGLAGWLLQQSDLLFIPATAIAEIEQGIAKLHRAGAVARASSLEAWLDSLLVSYADRILPFDAQSARIAGRKSEAALAAGNHPGFADITIAAIALRHDLTVLTSNRRHFSVLGVSVADPFEALPHLSP</sequence>
<dbReference type="RefSeq" id="WP_119777862.1">
    <property type="nucleotide sequence ID" value="NZ_QYUK01000011.1"/>
</dbReference>
<feature type="binding site" evidence="8">
    <location>
        <position position="8"/>
    </location>
    <ligand>
        <name>Mg(2+)</name>
        <dbReference type="ChEBI" id="CHEBI:18420"/>
    </ligand>
</feature>
<evidence type="ECO:0000256" key="1">
    <source>
        <dbReference type="ARBA" id="ARBA00001946"/>
    </source>
</evidence>
<evidence type="ECO:0000256" key="8">
    <source>
        <dbReference type="HAMAP-Rule" id="MF_00265"/>
    </source>
</evidence>
<dbReference type="InterPro" id="IPR022907">
    <property type="entry name" value="VapC_family"/>
</dbReference>
<dbReference type="Proteomes" id="UP000284605">
    <property type="component" value="Unassembled WGS sequence"/>
</dbReference>
<dbReference type="InterPro" id="IPR002716">
    <property type="entry name" value="PIN_dom"/>
</dbReference>
<dbReference type="InterPro" id="IPR050556">
    <property type="entry name" value="Type_II_TA_system_RNase"/>
</dbReference>
<comment type="similarity">
    <text evidence="7 8">Belongs to the PINc/VapC protein family.</text>
</comment>